<dbReference type="GO" id="GO:0006313">
    <property type="term" value="P:DNA transposition"/>
    <property type="evidence" value="ECO:0007669"/>
    <property type="project" value="InterPro"/>
</dbReference>
<dbReference type="AlphaFoldDB" id="A0A5J4LB12"/>
<dbReference type="GO" id="GO:0004803">
    <property type="term" value="F:transposase activity"/>
    <property type="evidence" value="ECO:0007669"/>
    <property type="project" value="InterPro"/>
</dbReference>
<evidence type="ECO:0000313" key="7">
    <source>
        <dbReference type="EMBL" id="GER94756.1"/>
    </source>
</evidence>
<evidence type="ECO:0000256" key="3">
    <source>
        <dbReference type="ARBA" id="ARBA00023125"/>
    </source>
</evidence>
<evidence type="ECO:0000259" key="5">
    <source>
        <dbReference type="Pfam" id="PF01609"/>
    </source>
</evidence>
<keyword evidence="4" id="KW-0233">DNA recombination</keyword>
<evidence type="ECO:0000256" key="2">
    <source>
        <dbReference type="ARBA" id="ARBA00022578"/>
    </source>
</evidence>
<dbReference type="PANTHER" id="PTHR33258:SF1">
    <property type="entry name" value="TRANSPOSASE INSL FOR INSERTION SEQUENCE ELEMENT IS186A-RELATED"/>
    <property type="match status" value="1"/>
</dbReference>
<accession>A0A5J4LB12</accession>
<feature type="domain" description="Transposase IS4-like" evidence="5">
    <location>
        <begin position="122"/>
        <end position="331"/>
    </location>
</feature>
<name>A0A5J4LB12_9ZZZZ</name>
<dbReference type="Pfam" id="PF14294">
    <property type="entry name" value="DUF4372"/>
    <property type="match status" value="1"/>
</dbReference>
<reference evidence="7" key="1">
    <citation type="submission" date="2019-10" db="EMBL/GenBank/DDBJ databases">
        <title>Metagenomic sequencing of thiosulfate-disproportionating enrichment culture.</title>
        <authorList>
            <person name="Umezawa K."/>
            <person name="Kojima H."/>
            <person name="Fukui M."/>
        </authorList>
    </citation>
    <scope>NUCLEOTIDE SEQUENCE</scope>
    <source>
        <strain evidence="7">45J</strain>
    </source>
</reference>
<evidence type="ECO:0000259" key="6">
    <source>
        <dbReference type="Pfam" id="PF14294"/>
    </source>
</evidence>
<comment type="caution">
    <text evidence="7">The sequence shown here is derived from an EMBL/GenBank/DDBJ whole genome shotgun (WGS) entry which is preliminary data.</text>
</comment>
<dbReference type="SUPFAM" id="SSF53098">
    <property type="entry name" value="Ribonuclease H-like"/>
    <property type="match status" value="1"/>
</dbReference>
<proteinExistence type="inferred from homology"/>
<dbReference type="InterPro" id="IPR002559">
    <property type="entry name" value="Transposase_11"/>
</dbReference>
<dbReference type="InterPro" id="IPR025399">
    <property type="entry name" value="DUF4372"/>
</dbReference>
<comment type="similarity">
    <text evidence="1">Belongs to the transposase 11 family.</text>
</comment>
<dbReference type="InterPro" id="IPR012337">
    <property type="entry name" value="RNaseH-like_sf"/>
</dbReference>
<dbReference type="Gene3D" id="3.90.350.10">
    <property type="entry name" value="Transposase Inhibitor Protein From Tn5, Chain A, domain 1"/>
    <property type="match status" value="1"/>
</dbReference>
<evidence type="ECO:0000256" key="4">
    <source>
        <dbReference type="ARBA" id="ARBA00023172"/>
    </source>
</evidence>
<feature type="domain" description="DUF4372" evidence="6">
    <location>
        <begin position="5"/>
        <end position="75"/>
    </location>
</feature>
<keyword evidence="2" id="KW-0815">Transposition</keyword>
<dbReference type="PANTHER" id="PTHR33258">
    <property type="entry name" value="TRANSPOSASE INSL FOR INSERTION SEQUENCE ELEMENT IS186A-RELATED"/>
    <property type="match status" value="1"/>
</dbReference>
<protein>
    <submittedName>
        <fullName evidence="7">Transposase</fullName>
    </submittedName>
</protein>
<sequence length="402" mass="46715">MNKFSSIFGQILQIFSKSEFYEAVRETKADKGVKGFSCWGQFVAMLFCQLGQAHSLREITGGLATCMGKLRHLGIEEAPKRSTLSYANNHRPWQMYERVFYTLLDKCKGLAQGKKKFRFKNKLFSLDSTIIELCASLFNWAKFRQTKGAVKLHLLLDHEGYLPVFANITEGRVHEVNIARRLSFPKGSIIVIDRGYVDYGLFAKWTEEGIYFVTRQKDNARFRVIRDNPIPERGKILRDSVIEFEGFYAKEDFPYQLRRIEVWDDTKGEVIVLLTNHLEFGPTTLAAIYKDRWQIEVFFKTIKQNLKIKTFVGTTPNAVMTQIWTALIAILALKYLKFRSTFGWSLSNLVALLRYNLFTYRDLWEWLNKPFETLPILYPKKSCDFFGTPIVPDVEQLPLRGI</sequence>
<dbReference type="GO" id="GO:0003677">
    <property type="term" value="F:DNA binding"/>
    <property type="evidence" value="ECO:0007669"/>
    <property type="project" value="UniProtKB-KW"/>
</dbReference>
<dbReference type="EMBL" id="BLAB01000001">
    <property type="protein sequence ID" value="GER94756.1"/>
    <property type="molecule type" value="Genomic_DNA"/>
</dbReference>
<gene>
    <name evidence="7" type="ORF">A45J_2520</name>
</gene>
<dbReference type="InterPro" id="IPR047952">
    <property type="entry name" value="Transpos_IS4"/>
</dbReference>
<evidence type="ECO:0000256" key="1">
    <source>
        <dbReference type="ARBA" id="ARBA00010075"/>
    </source>
</evidence>
<dbReference type="NCBIfam" id="NF033592">
    <property type="entry name" value="transpos_IS4_1"/>
    <property type="match status" value="1"/>
</dbReference>
<organism evidence="7">
    <name type="scientific">hot springs metagenome</name>
    <dbReference type="NCBI Taxonomy" id="433727"/>
    <lineage>
        <taxon>unclassified sequences</taxon>
        <taxon>metagenomes</taxon>
        <taxon>ecological metagenomes</taxon>
    </lineage>
</organism>
<dbReference type="Pfam" id="PF01609">
    <property type="entry name" value="DDE_Tnp_1"/>
    <property type="match status" value="1"/>
</dbReference>
<keyword evidence="3" id="KW-0238">DNA-binding</keyword>